<accession>J3LZX3</accession>
<dbReference type="AlphaFoldDB" id="J3LZX3"/>
<name>J3LZX3_ORYBR</name>
<evidence type="ECO:0000256" key="2">
    <source>
        <dbReference type="SAM" id="Phobius"/>
    </source>
</evidence>
<dbReference type="EnsemblPlants" id="OB04G26980.1">
    <property type="protein sequence ID" value="OB04G26980.1"/>
    <property type="gene ID" value="OB04G26980"/>
</dbReference>
<evidence type="ECO:0000256" key="1">
    <source>
        <dbReference type="SAM" id="MobiDB-lite"/>
    </source>
</evidence>
<sequence length="159" mass="18304">MAWPYPLTASHPRHPHRDVATESPPPSSACLQDLLRFKMTKLTPVFFIVHFLTNLQNILHLLRKIYELNVAGLERIMESFAKERLAFMKNSSNQNNRCVVLIIVIKQIITVCISMIYIVGLQWYRIALICKKVSGLLNLEEPSVKDQLKGGSFINYYMV</sequence>
<feature type="transmembrane region" description="Helical" evidence="2">
    <location>
        <begin position="98"/>
        <end position="124"/>
    </location>
</feature>
<reference evidence="3" key="1">
    <citation type="journal article" date="2013" name="Nat. Commun.">
        <title>Whole-genome sequencing of Oryza brachyantha reveals mechanisms underlying Oryza genome evolution.</title>
        <authorList>
            <person name="Chen J."/>
            <person name="Huang Q."/>
            <person name="Gao D."/>
            <person name="Wang J."/>
            <person name="Lang Y."/>
            <person name="Liu T."/>
            <person name="Li B."/>
            <person name="Bai Z."/>
            <person name="Luis Goicoechea J."/>
            <person name="Liang C."/>
            <person name="Chen C."/>
            <person name="Zhang W."/>
            <person name="Sun S."/>
            <person name="Liao Y."/>
            <person name="Zhang X."/>
            <person name="Yang L."/>
            <person name="Song C."/>
            <person name="Wang M."/>
            <person name="Shi J."/>
            <person name="Liu G."/>
            <person name="Liu J."/>
            <person name="Zhou H."/>
            <person name="Zhou W."/>
            <person name="Yu Q."/>
            <person name="An N."/>
            <person name="Chen Y."/>
            <person name="Cai Q."/>
            <person name="Wang B."/>
            <person name="Liu B."/>
            <person name="Min J."/>
            <person name="Huang Y."/>
            <person name="Wu H."/>
            <person name="Li Z."/>
            <person name="Zhang Y."/>
            <person name="Yin Y."/>
            <person name="Song W."/>
            <person name="Jiang J."/>
            <person name="Jackson S.A."/>
            <person name="Wing R.A."/>
            <person name="Wang J."/>
            <person name="Chen M."/>
        </authorList>
    </citation>
    <scope>NUCLEOTIDE SEQUENCE [LARGE SCALE GENOMIC DNA]</scope>
    <source>
        <strain evidence="3">cv. IRGC 101232</strain>
    </source>
</reference>
<proteinExistence type="predicted"/>
<organism evidence="3">
    <name type="scientific">Oryza brachyantha</name>
    <name type="common">malo sina</name>
    <dbReference type="NCBI Taxonomy" id="4533"/>
    <lineage>
        <taxon>Eukaryota</taxon>
        <taxon>Viridiplantae</taxon>
        <taxon>Streptophyta</taxon>
        <taxon>Embryophyta</taxon>
        <taxon>Tracheophyta</taxon>
        <taxon>Spermatophyta</taxon>
        <taxon>Magnoliopsida</taxon>
        <taxon>Liliopsida</taxon>
        <taxon>Poales</taxon>
        <taxon>Poaceae</taxon>
        <taxon>BOP clade</taxon>
        <taxon>Oryzoideae</taxon>
        <taxon>Oryzeae</taxon>
        <taxon>Oryzinae</taxon>
        <taxon>Oryza</taxon>
    </lineage>
</organism>
<feature type="region of interest" description="Disordered" evidence="1">
    <location>
        <begin position="1"/>
        <end position="25"/>
    </location>
</feature>
<reference evidence="3" key="2">
    <citation type="submission" date="2013-04" db="UniProtKB">
        <authorList>
            <consortium name="EnsemblPlants"/>
        </authorList>
    </citation>
    <scope>IDENTIFICATION</scope>
</reference>
<keyword evidence="2" id="KW-0472">Membrane</keyword>
<keyword evidence="4" id="KW-1185">Reference proteome</keyword>
<evidence type="ECO:0000313" key="4">
    <source>
        <dbReference type="Proteomes" id="UP000006038"/>
    </source>
</evidence>
<evidence type="ECO:0000313" key="3">
    <source>
        <dbReference type="EnsemblPlants" id="OB04G26980.1"/>
    </source>
</evidence>
<dbReference type="Proteomes" id="UP000006038">
    <property type="component" value="Chromosome 4"/>
</dbReference>
<protein>
    <submittedName>
        <fullName evidence="3">Uncharacterized protein</fullName>
    </submittedName>
</protein>
<dbReference type="HOGENOM" id="CLU_1663460_0_0_1"/>
<keyword evidence="2" id="KW-1133">Transmembrane helix</keyword>
<dbReference type="Gramene" id="OB04G26980.1">
    <property type="protein sequence ID" value="OB04G26980.1"/>
    <property type="gene ID" value="OB04G26980"/>
</dbReference>
<keyword evidence="2" id="KW-0812">Transmembrane</keyword>